<accession>A0A6A6NV29</accession>
<dbReference type="GO" id="GO:0000213">
    <property type="term" value="F:tRNA-intron lyase activity"/>
    <property type="evidence" value="ECO:0007669"/>
    <property type="project" value="UniProtKB-EC"/>
</dbReference>
<dbReference type="InterPro" id="IPR011856">
    <property type="entry name" value="tRNA_endonuc-like_dom_sf"/>
</dbReference>
<dbReference type="InterPro" id="IPR006677">
    <property type="entry name" value="tRNA_intron_Endonuc_cat-like"/>
</dbReference>
<dbReference type="EC" id="4.6.1.16" evidence="2"/>
<keyword evidence="11" id="KW-1185">Reference proteome</keyword>
<feature type="compositionally biased region" description="Basic and acidic residues" evidence="8">
    <location>
        <begin position="136"/>
        <end position="148"/>
    </location>
</feature>
<feature type="region of interest" description="Disordered" evidence="8">
    <location>
        <begin position="1"/>
        <end position="39"/>
    </location>
</feature>
<protein>
    <recommendedName>
        <fullName evidence="2">tRNA-intron lyase</fullName>
        <ecNumber evidence="2">4.6.1.16</ecNumber>
    </recommendedName>
    <alternativeName>
        <fullName evidence="5">tRNA-intron endonuclease Sen2</fullName>
    </alternativeName>
</protein>
<dbReference type="GO" id="GO:0000379">
    <property type="term" value="P:tRNA-type intron splice site recognition and cleavage"/>
    <property type="evidence" value="ECO:0007669"/>
    <property type="project" value="TreeGrafter"/>
</dbReference>
<dbReference type="CDD" id="cd22363">
    <property type="entry name" value="tRNA-intron_lyase_C"/>
    <property type="match status" value="1"/>
</dbReference>
<dbReference type="InterPro" id="IPR006676">
    <property type="entry name" value="tRNA_splic"/>
</dbReference>
<dbReference type="GO" id="GO:0005737">
    <property type="term" value="C:cytoplasm"/>
    <property type="evidence" value="ECO:0007669"/>
    <property type="project" value="TreeGrafter"/>
</dbReference>
<dbReference type="PANTHER" id="PTHR21227">
    <property type="entry name" value="TRNA-SPLICING ENDONUCLEASE SUBUNIT SEN2"/>
    <property type="match status" value="1"/>
</dbReference>
<dbReference type="GO" id="GO:0000214">
    <property type="term" value="C:tRNA-intron endonuclease complex"/>
    <property type="evidence" value="ECO:0007669"/>
    <property type="project" value="InterPro"/>
</dbReference>
<dbReference type="AlphaFoldDB" id="A0A6A6NV29"/>
<evidence type="ECO:0000256" key="7">
    <source>
        <dbReference type="PIRSR" id="PIRSR011789-1"/>
    </source>
</evidence>
<dbReference type="Proteomes" id="UP000799766">
    <property type="component" value="Unassembled WGS sequence"/>
</dbReference>
<proteinExistence type="inferred from homology"/>
<dbReference type="PANTHER" id="PTHR21227:SF0">
    <property type="entry name" value="TRNA-SPLICING ENDONUCLEASE SUBUNIT SEN2"/>
    <property type="match status" value="1"/>
</dbReference>
<evidence type="ECO:0000256" key="3">
    <source>
        <dbReference type="ARBA" id="ARBA00022694"/>
    </source>
</evidence>
<reference evidence="10" key="1">
    <citation type="journal article" date="2020" name="Stud. Mycol.">
        <title>101 Dothideomycetes genomes: a test case for predicting lifestyles and emergence of pathogens.</title>
        <authorList>
            <person name="Haridas S."/>
            <person name="Albert R."/>
            <person name="Binder M."/>
            <person name="Bloem J."/>
            <person name="Labutti K."/>
            <person name="Salamov A."/>
            <person name="Andreopoulos B."/>
            <person name="Baker S."/>
            <person name="Barry K."/>
            <person name="Bills G."/>
            <person name="Bluhm B."/>
            <person name="Cannon C."/>
            <person name="Castanera R."/>
            <person name="Culley D."/>
            <person name="Daum C."/>
            <person name="Ezra D."/>
            <person name="Gonzalez J."/>
            <person name="Henrissat B."/>
            <person name="Kuo A."/>
            <person name="Liang C."/>
            <person name="Lipzen A."/>
            <person name="Lutzoni F."/>
            <person name="Magnuson J."/>
            <person name="Mondo S."/>
            <person name="Nolan M."/>
            <person name="Ohm R."/>
            <person name="Pangilinan J."/>
            <person name="Park H.-J."/>
            <person name="Ramirez L."/>
            <person name="Alfaro M."/>
            <person name="Sun H."/>
            <person name="Tritt A."/>
            <person name="Yoshinaga Y."/>
            <person name="Zwiers L.-H."/>
            <person name="Turgeon B."/>
            <person name="Goodwin S."/>
            <person name="Spatafora J."/>
            <person name="Crous P."/>
            <person name="Grigoriev I."/>
        </authorList>
    </citation>
    <scope>NUCLEOTIDE SEQUENCE</scope>
    <source>
        <strain evidence="10">ATCC 16933</strain>
    </source>
</reference>
<feature type="compositionally biased region" description="Polar residues" evidence="8">
    <location>
        <begin position="181"/>
        <end position="199"/>
    </location>
</feature>
<feature type="region of interest" description="Disordered" evidence="8">
    <location>
        <begin position="136"/>
        <end position="277"/>
    </location>
</feature>
<evidence type="ECO:0000256" key="4">
    <source>
        <dbReference type="ARBA" id="ARBA00023239"/>
    </source>
</evidence>
<evidence type="ECO:0000256" key="8">
    <source>
        <dbReference type="SAM" id="MobiDB-lite"/>
    </source>
</evidence>
<organism evidence="10 11">
    <name type="scientific">Lineolata rhizophorae</name>
    <dbReference type="NCBI Taxonomy" id="578093"/>
    <lineage>
        <taxon>Eukaryota</taxon>
        <taxon>Fungi</taxon>
        <taxon>Dikarya</taxon>
        <taxon>Ascomycota</taxon>
        <taxon>Pezizomycotina</taxon>
        <taxon>Dothideomycetes</taxon>
        <taxon>Dothideomycetes incertae sedis</taxon>
        <taxon>Lineolatales</taxon>
        <taxon>Lineolataceae</taxon>
        <taxon>Lineolata</taxon>
    </lineage>
</organism>
<sequence>MAPNSEPAPDLVGNAGGKGTVRPNPPRKRPSRPNFNQVHSQPLPLAVHPLPAFIPHNPLSLLRIISVYLFQLFPWSKPTSHPERYKAWLSRETGSVHVTDETAMRALWEKGFFGKGSLSRSEATWLARERERIKRKREGSWKSAEEATRKRREERKEFKKERARKEREAVMEQRKLEGRNKQSGGQLEQVDSNGNVSESRTVRFVSEEASSPKYVPTNSEDHAASIPLEGTVTETSPQGAHKADSVPLSPPTLSPQTNTVLDGLPGNGDETSGQAHQQLTLTSPEAKAVLAAEDTIADEEHLQLTPEEAFFLAYALGILDIYDGQASRIPMSTSDLFDFFSRSATFPPQAGSLDDTSFLASYAVYHHFRSLGWVVRPGMKFGVDMLLYNRGPVFAHAEFGVMIIPSLRSADKDDVAATDAVGSGKKMVDSSPVPNSYQGHDMPMSSYGIQGGLGSRKNWWWLHCVNRVQTQVKKTLVLAYVEIDPSTERENEDGRKIDIGRMLKRCHVREFILRRWVPNRSRQ</sequence>
<keyword evidence="4" id="KW-0456">Lyase</keyword>
<feature type="active site" evidence="7">
    <location>
        <position position="396"/>
    </location>
</feature>
<feature type="domain" description="tRNA intron endonuclease catalytic" evidence="9">
    <location>
        <begin position="358"/>
        <end position="415"/>
    </location>
</feature>
<evidence type="ECO:0000256" key="1">
    <source>
        <dbReference type="ARBA" id="ARBA00008078"/>
    </source>
</evidence>
<dbReference type="GO" id="GO:0003676">
    <property type="term" value="F:nucleic acid binding"/>
    <property type="evidence" value="ECO:0007669"/>
    <property type="project" value="InterPro"/>
</dbReference>
<keyword evidence="3" id="KW-0819">tRNA processing</keyword>
<feature type="active site" evidence="7">
    <location>
        <position position="388"/>
    </location>
</feature>
<dbReference type="Gene3D" id="3.40.1350.10">
    <property type="match status" value="1"/>
</dbReference>
<evidence type="ECO:0000313" key="11">
    <source>
        <dbReference type="Proteomes" id="UP000799766"/>
    </source>
</evidence>
<evidence type="ECO:0000256" key="5">
    <source>
        <dbReference type="ARBA" id="ARBA00032432"/>
    </source>
</evidence>
<keyword evidence="10" id="KW-0378">Hydrolase</keyword>
<feature type="compositionally biased region" description="Basic and acidic residues" evidence="8">
    <location>
        <begin position="154"/>
        <end position="180"/>
    </location>
</feature>
<feature type="active site" evidence="7">
    <location>
        <position position="474"/>
    </location>
</feature>
<dbReference type="PIRSF" id="PIRSF011789">
    <property type="entry name" value="tRNA_splic_SEN2"/>
    <property type="match status" value="1"/>
</dbReference>
<dbReference type="OrthoDB" id="10249562at2759"/>
<dbReference type="SUPFAM" id="SSF53032">
    <property type="entry name" value="tRNA-intron endonuclease catalytic domain-like"/>
    <property type="match status" value="1"/>
</dbReference>
<dbReference type="Pfam" id="PF01974">
    <property type="entry name" value="tRNA_int_endo"/>
    <property type="match status" value="1"/>
</dbReference>
<keyword evidence="10" id="KW-0255">Endonuclease</keyword>
<evidence type="ECO:0000259" key="9">
    <source>
        <dbReference type="Pfam" id="PF01974"/>
    </source>
</evidence>
<evidence type="ECO:0000313" key="10">
    <source>
        <dbReference type="EMBL" id="KAF2455586.1"/>
    </source>
</evidence>
<dbReference type="EMBL" id="MU001686">
    <property type="protein sequence ID" value="KAF2455586.1"/>
    <property type="molecule type" value="Genomic_DNA"/>
</dbReference>
<keyword evidence="10" id="KW-0540">Nuclease</keyword>
<comment type="similarity">
    <text evidence="1">Belongs to the tRNA-intron endonuclease family.</text>
</comment>
<dbReference type="NCBIfam" id="TIGR00324">
    <property type="entry name" value="endA"/>
    <property type="match status" value="1"/>
</dbReference>
<dbReference type="InterPro" id="IPR036167">
    <property type="entry name" value="tRNA_intron_Endo_cat-like_sf"/>
</dbReference>
<comment type="catalytic activity">
    <reaction evidence="6">
        <text>pretRNA = a 3'-half-tRNA molecule with a 5'-OH end + a 5'-half-tRNA molecule with a 2',3'-cyclic phosphate end + an intron with a 2',3'-cyclic phosphate and a 5'-hydroxyl terminus.</text>
        <dbReference type="EC" id="4.6.1.16"/>
    </reaction>
</comment>
<gene>
    <name evidence="10" type="ORF">BDY21DRAFT_349760</name>
</gene>
<dbReference type="InterPro" id="IPR016589">
    <property type="entry name" value="tRNA_splic_SEN2"/>
</dbReference>
<name>A0A6A6NV29_9PEZI</name>
<evidence type="ECO:0000256" key="6">
    <source>
        <dbReference type="ARBA" id="ARBA00034031"/>
    </source>
</evidence>
<evidence type="ECO:0000256" key="2">
    <source>
        <dbReference type="ARBA" id="ARBA00012573"/>
    </source>
</evidence>